<reference evidence="1" key="1">
    <citation type="submission" date="2021-03" db="EMBL/GenBank/DDBJ databases">
        <authorList>
            <person name="Tagirdzhanova G."/>
        </authorList>
    </citation>
    <scope>NUCLEOTIDE SEQUENCE</scope>
</reference>
<sequence length="285" mass="31382">MGVELDPGNGSTMGPYRQIILFGDSLIEQSGNQLYVHDDGKRSYGFAFLPAVQNLMVRRFDVLNRGFSGYNTAAAKIIISQFMPKPEQATVSLIVVFFGANDSALRLDTPENQHVPLSGYKQNLKAIINDSTVKIHSPRILLITPPPIDEYKLDAGGLSGSRKAEITKQYAEACCEVGTEENVAVLDLWTEMIRETVGNIDQSGVPGSKTLPQFQKLSALFTDGLHLSEIGYGLLFKSFTAKLKATWPELAEATETECSTEFPLWRDAMASLHAGKTMTPRSYRI</sequence>
<dbReference type="Proteomes" id="UP000664169">
    <property type="component" value="Unassembled WGS sequence"/>
</dbReference>
<dbReference type="InterPro" id="IPR045136">
    <property type="entry name" value="Iah1-like"/>
</dbReference>
<dbReference type="GO" id="GO:0016788">
    <property type="term" value="F:hydrolase activity, acting on ester bonds"/>
    <property type="evidence" value="ECO:0007669"/>
    <property type="project" value="InterPro"/>
</dbReference>
<protein>
    <recommendedName>
        <fullName evidence="3">SGNH hydrolase-type esterase domain-containing protein</fullName>
    </recommendedName>
</protein>
<gene>
    <name evidence="1" type="ORF">GOMPHAMPRED_003131</name>
</gene>
<keyword evidence="2" id="KW-1185">Reference proteome</keyword>
<accession>A0A8H3I9J9</accession>
<evidence type="ECO:0000313" key="1">
    <source>
        <dbReference type="EMBL" id="CAF9905364.1"/>
    </source>
</evidence>
<dbReference type="AlphaFoldDB" id="A0A8H3I9J9"/>
<dbReference type="InterPro" id="IPR036514">
    <property type="entry name" value="SGNH_hydro_sf"/>
</dbReference>
<dbReference type="InterPro" id="IPR001087">
    <property type="entry name" value="GDSL"/>
</dbReference>
<proteinExistence type="predicted"/>
<dbReference type="Gene3D" id="3.40.50.1110">
    <property type="entry name" value="SGNH hydrolase"/>
    <property type="match status" value="1"/>
</dbReference>
<dbReference type="EMBL" id="CAJPDQ010000002">
    <property type="protein sequence ID" value="CAF9905364.1"/>
    <property type="molecule type" value="Genomic_DNA"/>
</dbReference>
<evidence type="ECO:0000313" key="2">
    <source>
        <dbReference type="Proteomes" id="UP000664169"/>
    </source>
</evidence>
<dbReference type="OrthoDB" id="671439at2759"/>
<dbReference type="SUPFAM" id="SSF52266">
    <property type="entry name" value="SGNH hydrolase"/>
    <property type="match status" value="1"/>
</dbReference>
<evidence type="ECO:0008006" key="3">
    <source>
        <dbReference type="Google" id="ProtNLM"/>
    </source>
</evidence>
<dbReference type="CDD" id="cd01838">
    <property type="entry name" value="Isoamyl_acetate_hydrolase_like"/>
    <property type="match status" value="1"/>
</dbReference>
<dbReference type="PANTHER" id="PTHR14209:SF19">
    <property type="entry name" value="ISOAMYL ACETATE-HYDROLYZING ESTERASE 1 HOMOLOG"/>
    <property type="match status" value="1"/>
</dbReference>
<comment type="caution">
    <text evidence="1">The sequence shown here is derived from an EMBL/GenBank/DDBJ whole genome shotgun (WGS) entry which is preliminary data.</text>
</comment>
<organism evidence="1 2">
    <name type="scientific">Gomphillus americanus</name>
    <dbReference type="NCBI Taxonomy" id="1940652"/>
    <lineage>
        <taxon>Eukaryota</taxon>
        <taxon>Fungi</taxon>
        <taxon>Dikarya</taxon>
        <taxon>Ascomycota</taxon>
        <taxon>Pezizomycotina</taxon>
        <taxon>Lecanoromycetes</taxon>
        <taxon>OSLEUM clade</taxon>
        <taxon>Ostropomycetidae</taxon>
        <taxon>Ostropales</taxon>
        <taxon>Graphidaceae</taxon>
        <taxon>Gomphilloideae</taxon>
        <taxon>Gomphillus</taxon>
    </lineage>
</organism>
<name>A0A8H3I9J9_9LECA</name>
<dbReference type="Pfam" id="PF00657">
    <property type="entry name" value="Lipase_GDSL"/>
    <property type="match status" value="1"/>
</dbReference>
<dbReference type="PANTHER" id="PTHR14209">
    <property type="entry name" value="ISOAMYL ACETATE-HYDROLYZING ESTERASE 1"/>
    <property type="match status" value="1"/>
</dbReference>